<comment type="caution">
    <text evidence="5">The sequence shown here is derived from an EMBL/GenBank/DDBJ whole genome shotgun (WGS) entry which is preliminary data.</text>
</comment>
<keyword evidence="1" id="KW-0805">Transcription regulation</keyword>
<dbReference type="EMBL" id="JARFYN010000001">
    <property type="protein sequence ID" value="MDL2404179.1"/>
    <property type="molecule type" value="Genomic_DNA"/>
</dbReference>
<evidence type="ECO:0000256" key="1">
    <source>
        <dbReference type="ARBA" id="ARBA00023015"/>
    </source>
</evidence>
<gene>
    <name evidence="5" type="ORF">PY650_00605</name>
</gene>
<dbReference type="InterPro" id="IPR046335">
    <property type="entry name" value="LacI/GalR-like_sensor"/>
</dbReference>
<dbReference type="Gene3D" id="3.40.50.2300">
    <property type="match status" value="2"/>
</dbReference>
<dbReference type="Proteomes" id="UP001172630">
    <property type="component" value="Unassembled WGS sequence"/>
</dbReference>
<dbReference type="PANTHER" id="PTHR30146:SF109">
    <property type="entry name" value="HTH-TYPE TRANSCRIPTIONAL REGULATOR GALS"/>
    <property type="match status" value="1"/>
</dbReference>
<evidence type="ECO:0000313" key="5">
    <source>
        <dbReference type="EMBL" id="MDL2404179.1"/>
    </source>
</evidence>
<dbReference type="PANTHER" id="PTHR30146">
    <property type="entry name" value="LACI-RELATED TRANSCRIPTIONAL REPRESSOR"/>
    <property type="match status" value="1"/>
</dbReference>
<name>A0ABT7KAN6_9HYPH</name>
<protein>
    <submittedName>
        <fullName evidence="5">Substrate-binding domain-containing protein</fullName>
    </submittedName>
</protein>
<evidence type="ECO:0000259" key="4">
    <source>
        <dbReference type="Pfam" id="PF13377"/>
    </source>
</evidence>
<dbReference type="InterPro" id="IPR028082">
    <property type="entry name" value="Peripla_BP_I"/>
</dbReference>
<proteinExistence type="predicted"/>
<dbReference type="SUPFAM" id="SSF53822">
    <property type="entry name" value="Periplasmic binding protein-like I"/>
    <property type="match status" value="1"/>
</dbReference>
<keyword evidence="2" id="KW-0238">DNA-binding</keyword>
<keyword evidence="3" id="KW-0804">Transcription</keyword>
<sequence>MLSKSGTNIVGIVVSDHEQPLLSRAHPEALAGPAAHRPAEPAVQHHQRLEHRRAALGAETLQRRCRYRHFGDDALGGDATLGMTLTGRVDGGKYSYEAGRRAALEIAAKNNTDATFFANDILAIGGVDALREDAGKRVPEDISVAGFDDIPMASWPHYALTTSRRPLDEIVTVVVGMLEDSSCRPGKPSSVKRVSGGLIARQWTAPLR</sequence>
<accession>A0ABT7KAN6</accession>
<dbReference type="Pfam" id="PF13377">
    <property type="entry name" value="Peripla_BP_3"/>
    <property type="match status" value="1"/>
</dbReference>
<feature type="domain" description="Transcriptional regulator LacI/GalR-like sensor" evidence="4">
    <location>
        <begin position="88"/>
        <end position="202"/>
    </location>
</feature>
<organism evidence="5 6">
    <name type="scientific">Rhizobium calliandrae</name>
    <dbReference type="NCBI Taxonomy" id="1312182"/>
    <lineage>
        <taxon>Bacteria</taxon>
        <taxon>Pseudomonadati</taxon>
        <taxon>Pseudomonadota</taxon>
        <taxon>Alphaproteobacteria</taxon>
        <taxon>Hyphomicrobiales</taxon>
        <taxon>Rhizobiaceae</taxon>
        <taxon>Rhizobium/Agrobacterium group</taxon>
        <taxon>Rhizobium</taxon>
    </lineage>
</organism>
<evidence type="ECO:0000313" key="6">
    <source>
        <dbReference type="Proteomes" id="UP001172630"/>
    </source>
</evidence>
<evidence type="ECO:0000256" key="3">
    <source>
        <dbReference type="ARBA" id="ARBA00023163"/>
    </source>
</evidence>
<keyword evidence="6" id="KW-1185">Reference proteome</keyword>
<reference evidence="5" key="1">
    <citation type="submission" date="2023-06" db="EMBL/GenBank/DDBJ databases">
        <title>Phylogenetic Diversity of Rhizobium strains.</title>
        <authorList>
            <person name="Moura F.T."/>
            <person name="Helene L.C.F."/>
            <person name="Hungria M."/>
        </authorList>
    </citation>
    <scope>NUCLEOTIDE SEQUENCE</scope>
    <source>
        <strain evidence="5">CCGE524</strain>
    </source>
</reference>
<evidence type="ECO:0000256" key="2">
    <source>
        <dbReference type="ARBA" id="ARBA00023125"/>
    </source>
</evidence>